<dbReference type="EMBL" id="JAVDXW010000001">
    <property type="protein sequence ID" value="MDR7304118.1"/>
    <property type="molecule type" value="Genomic_DNA"/>
</dbReference>
<dbReference type="Proteomes" id="UP001180845">
    <property type="component" value="Unassembled WGS sequence"/>
</dbReference>
<feature type="transmembrane region" description="Helical" evidence="6">
    <location>
        <begin position="123"/>
        <end position="143"/>
    </location>
</feature>
<dbReference type="RefSeq" id="WP_310277339.1">
    <property type="nucleotide sequence ID" value="NZ_JAVDXW010000001.1"/>
</dbReference>
<dbReference type="GO" id="GO:0016020">
    <property type="term" value="C:membrane"/>
    <property type="evidence" value="ECO:0007669"/>
    <property type="project" value="UniProtKB-SubCell"/>
</dbReference>
<comment type="similarity">
    <text evidence="2">Belongs to the acetate uptake transporter (AceTr) (TC 2.A.96) family.</text>
</comment>
<sequence>MGALVRFDGHEDGYAQRMASTPPQQSFSHISLRPYGNPLPLGLFSFGIGMVLLAGIAFQWMHGMEVRAAGILMAAFVFPLELLAAVLAFLARDTGAASALGLFATSWLALGLLHVVFPTMRTSFAAGLFLAAFAVMLIPLAVAASLGKRLLALVLSVSTIRAGLAAAYQLGAPHAVALADGAAALALSVLSLYGGTAFLLEDIRQRTLLPVLRSGSGLRAINAELGDQFRRLPQEPGIRQQL</sequence>
<evidence type="ECO:0000313" key="7">
    <source>
        <dbReference type="EMBL" id="MDR7304118.1"/>
    </source>
</evidence>
<feature type="transmembrane region" description="Helical" evidence="6">
    <location>
        <begin position="182"/>
        <end position="200"/>
    </location>
</feature>
<keyword evidence="4 6" id="KW-1133">Transmembrane helix</keyword>
<dbReference type="AlphaFoldDB" id="A0AAE3ZIB8"/>
<reference evidence="7" key="1">
    <citation type="submission" date="2023-07" db="EMBL/GenBank/DDBJ databases">
        <title>Sequencing the genomes of 1000 actinobacteria strains.</title>
        <authorList>
            <person name="Klenk H.-P."/>
        </authorList>
    </citation>
    <scope>NUCLEOTIDE SEQUENCE</scope>
    <source>
        <strain evidence="7">DSM 45977</strain>
    </source>
</reference>
<comment type="subcellular location">
    <subcellularLocation>
        <location evidence="1">Membrane</location>
        <topology evidence="1">Multi-pass membrane protein</topology>
    </subcellularLocation>
</comment>
<keyword evidence="5 6" id="KW-0472">Membrane</keyword>
<evidence type="ECO:0000256" key="2">
    <source>
        <dbReference type="ARBA" id="ARBA00005587"/>
    </source>
</evidence>
<evidence type="ECO:0000256" key="5">
    <source>
        <dbReference type="ARBA" id="ARBA00023136"/>
    </source>
</evidence>
<comment type="caution">
    <text evidence="7">The sequence shown here is derived from an EMBL/GenBank/DDBJ whole genome shotgun (WGS) entry which is preliminary data.</text>
</comment>
<evidence type="ECO:0000256" key="4">
    <source>
        <dbReference type="ARBA" id="ARBA00022989"/>
    </source>
</evidence>
<feature type="transmembrane region" description="Helical" evidence="6">
    <location>
        <begin position="41"/>
        <end position="62"/>
    </location>
</feature>
<gene>
    <name evidence="7" type="ORF">JOF55_004299</name>
</gene>
<name>A0AAE3ZIB8_9ACTN</name>
<keyword evidence="8" id="KW-1185">Reference proteome</keyword>
<proteinExistence type="inferred from homology"/>
<evidence type="ECO:0000313" key="8">
    <source>
        <dbReference type="Proteomes" id="UP001180845"/>
    </source>
</evidence>
<protein>
    <submittedName>
        <fullName evidence="7">Succinate-acetate transporter protein</fullName>
    </submittedName>
</protein>
<accession>A0AAE3ZIB8</accession>
<dbReference type="Pfam" id="PF01184">
    <property type="entry name" value="Gpr1_Fun34_YaaH"/>
    <property type="match status" value="1"/>
</dbReference>
<organism evidence="7 8">
    <name type="scientific">Haloactinomyces albus</name>
    <dbReference type="NCBI Taxonomy" id="1352928"/>
    <lineage>
        <taxon>Bacteria</taxon>
        <taxon>Bacillati</taxon>
        <taxon>Actinomycetota</taxon>
        <taxon>Actinomycetes</taxon>
        <taxon>Actinopolysporales</taxon>
        <taxon>Actinopolysporaceae</taxon>
        <taxon>Haloactinomyces</taxon>
    </lineage>
</organism>
<evidence type="ECO:0000256" key="1">
    <source>
        <dbReference type="ARBA" id="ARBA00004141"/>
    </source>
</evidence>
<keyword evidence="3 6" id="KW-0812">Transmembrane</keyword>
<evidence type="ECO:0000256" key="3">
    <source>
        <dbReference type="ARBA" id="ARBA00022692"/>
    </source>
</evidence>
<evidence type="ECO:0000256" key="6">
    <source>
        <dbReference type="SAM" id="Phobius"/>
    </source>
</evidence>
<feature type="transmembrane region" description="Helical" evidence="6">
    <location>
        <begin position="68"/>
        <end position="90"/>
    </location>
</feature>
<feature type="transmembrane region" description="Helical" evidence="6">
    <location>
        <begin position="97"/>
        <end position="117"/>
    </location>
</feature>
<dbReference type="InterPro" id="IPR000791">
    <property type="entry name" value="Gpr1/Fun34/SatP-like"/>
</dbReference>